<reference evidence="2 3" key="1">
    <citation type="submission" date="2021-01" db="EMBL/GenBank/DDBJ databases">
        <title>Brevundimonas vitis sp. nov., an bacterium isolated from grape (Vitis vinifera).</title>
        <authorList>
            <person name="Jiang L."/>
            <person name="Lee J."/>
        </authorList>
    </citation>
    <scope>NUCLEOTIDE SEQUENCE [LARGE SCALE GENOMIC DNA]</scope>
    <source>
        <strain evidence="2 3">GRTSA-9</strain>
    </source>
</reference>
<sequence>MMDFFRALPAWSMQLVFAGICIAILGAVGVIWKRVSPRAGPGEVRAAPTVIGSAMLAIFCGLLVGWLGTVQREWEGDSPEGWLSFALICLGLGATILWFQRGAIITYDDHGVTPRGQERRPWNTLRVREATMGPGLVIKFRDRRPLGLAAGSDGLEPFLIKAFELNVPGTETLVRRPPSDTEA</sequence>
<protein>
    <recommendedName>
        <fullName evidence="4">PH domain-containing protein</fullName>
    </recommendedName>
</protein>
<evidence type="ECO:0000313" key="3">
    <source>
        <dbReference type="Proteomes" id="UP000595448"/>
    </source>
</evidence>
<gene>
    <name evidence="2" type="ORF">JIP62_00720</name>
</gene>
<keyword evidence="1" id="KW-1133">Transmembrane helix</keyword>
<keyword evidence="1" id="KW-0812">Transmembrane</keyword>
<dbReference type="Proteomes" id="UP000595448">
    <property type="component" value="Chromosome"/>
</dbReference>
<proteinExistence type="predicted"/>
<accession>A0ABX7BMB4</accession>
<feature type="transmembrane region" description="Helical" evidence="1">
    <location>
        <begin position="12"/>
        <end position="32"/>
    </location>
</feature>
<evidence type="ECO:0000256" key="1">
    <source>
        <dbReference type="SAM" id="Phobius"/>
    </source>
</evidence>
<name>A0ABX7BMB4_9CAUL</name>
<keyword evidence="1" id="KW-0472">Membrane</keyword>
<feature type="transmembrane region" description="Helical" evidence="1">
    <location>
        <begin position="81"/>
        <end position="99"/>
    </location>
</feature>
<organism evidence="2 3">
    <name type="scientific">Brevundimonas vitisensis</name>
    <dbReference type="NCBI Taxonomy" id="2800818"/>
    <lineage>
        <taxon>Bacteria</taxon>
        <taxon>Pseudomonadati</taxon>
        <taxon>Pseudomonadota</taxon>
        <taxon>Alphaproteobacteria</taxon>
        <taxon>Caulobacterales</taxon>
        <taxon>Caulobacteraceae</taxon>
        <taxon>Brevundimonas</taxon>
    </lineage>
</organism>
<feature type="transmembrane region" description="Helical" evidence="1">
    <location>
        <begin position="44"/>
        <end position="69"/>
    </location>
</feature>
<dbReference type="RefSeq" id="WP_201103066.1">
    <property type="nucleotide sequence ID" value="NZ_CP067977.1"/>
</dbReference>
<keyword evidence="3" id="KW-1185">Reference proteome</keyword>
<evidence type="ECO:0000313" key="2">
    <source>
        <dbReference type="EMBL" id="QQQ18709.1"/>
    </source>
</evidence>
<dbReference type="EMBL" id="CP067977">
    <property type="protein sequence ID" value="QQQ18709.1"/>
    <property type="molecule type" value="Genomic_DNA"/>
</dbReference>
<evidence type="ECO:0008006" key="4">
    <source>
        <dbReference type="Google" id="ProtNLM"/>
    </source>
</evidence>